<evidence type="ECO:0000313" key="4">
    <source>
        <dbReference type="Proteomes" id="UP000663861"/>
    </source>
</evidence>
<name>A0A8H3CP81_9AGAM</name>
<feature type="domain" description="BTB" evidence="2">
    <location>
        <begin position="56"/>
        <end position="150"/>
    </location>
</feature>
<dbReference type="Proteomes" id="UP000663861">
    <property type="component" value="Unassembled WGS sequence"/>
</dbReference>
<organism evidence="3 4">
    <name type="scientific">Rhizoctonia solani</name>
    <dbReference type="NCBI Taxonomy" id="456999"/>
    <lineage>
        <taxon>Eukaryota</taxon>
        <taxon>Fungi</taxon>
        <taxon>Dikarya</taxon>
        <taxon>Basidiomycota</taxon>
        <taxon>Agaricomycotina</taxon>
        <taxon>Agaricomycetes</taxon>
        <taxon>Cantharellales</taxon>
        <taxon>Ceratobasidiaceae</taxon>
        <taxon>Rhizoctonia</taxon>
    </lineage>
</organism>
<evidence type="ECO:0000313" key="3">
    <source>
        <dbReference type="EMBL" id="CAE6493041.1"/>
    </source>
</evidence>
<dbReference type="EMBL" id="CAJMWY010002674">
    <property type="protein sequence ID" value="CAE6493041.1"/>
    <property type="molecule type" value="Genomic_DNA"/>
</dbReference>
<dbReference type="Gene3D" id="3.30.710.10">
    <property type="entry name" value="Potassium Channel Kv1.1, Chain A"/>
    <property type="match status" value="1"/>
</dbReference>
<dbReference type="SUPFAM" id="SSF54695">
    <property type="entry name" value="POZ domain"/>
    <property type="match status" value="1"/>
</dbReference>
<feature type="compositionally biased region" description="Polar residues" evidence="1">
    <location>
        <begin position="254"/>
        <end position="267"/>
    </location>
</feature>
<reference evidence="3" key="1">
    <citation type="submission" date="2021-01" db="EMBL/GenBank/DDBJ databases">
        <authorList>
            <person name="Kaushik A."/>
        </authorList>
    </citation>
    <scope>NUCLEOTIDE SEQUENCE</scope>
    <source>
        <strain evidence="3">AG4-RS23</strain>
    </source>
</reference>
<feature type="region of interest" description="Disordered" evidence="1">
    <location>
        <begin position="209"/>
        <end position="286"/>
    </location>
</feature>
<dbReference type="Pfam" id="PF00651">
    <property type="entry name" value="BTB"/>
    <property type="match status" value="1"/>
</dbReference>
<comment type="caution">
    <text evidence="3">The sequence shown here is derived from an EMBL/GenBank/DDBJ whole genome shotgun (WGS) entry which is preliminary data.</text>
</comment>
<dbReference type="AlphaFoldDB" id="A0A8H3CP81"/>
<dbReference type="InterPro" id="IPR011333">
    <property type="entry name" value="SKP1/BTB/POZ_sf"/>
</dbReference>
<sequence>MESPASTYALSISDASVLDFDSDTSSPIVVATHPEPEISAPPEYKGEPLFEPGDGDMQISVNGTRFESHKYLIKRLRGLRPLLDKQHSDINIQRNDVSAEDFSEMFKVLYASIITGPFEFTATTLISTLRVATIYEHQALRDYCVQYLETLELDAVKRIEIAHEFRLPAWEGPAYHELGMRDEPITTEEANIMGLDSFVRIAEIREKEQRRRGKEIDVMGGEQGAKPPLTGEASTQANTIKGDRPQGTIPHATPQHTRPSSHETNGTMPRVDDSGAHINHNTDTLV</sequence>
<evidence type="ECO:0000256" key="1">
    <source>
        <dbReference type="SAM" id="MobiDB-lite"/>
    </source>
</evidence>
<accession>A0A8H3CP81</accession>
<evidence type="ECO:0000259" key="2">
    <source>
        <dbReference type="Pfam" id="PF00651"/>
    </source>
</evidence>
<dbReference type="InterPro" id="IPR000210">
    <property type="entry name" value="BTB/POZ_dom"/>
</dbReference>
<proteinExistence type="predicted"/>
<protein>
    <recommendedName>
        <fullName evidence="2">BTB domain-containing protein</fullName>
    </recommendedName>
</protein>
<gene>
    <name evidence="3" type="ORF">RDB_LOCUS114139</name>
</gene>